<evidence type="ECO:0000256" key="8">
    <source>
        <dbReference type="SAM" id="SignalP"/>
    </source>
</evidence>
<name>A0A9P6N9D3_9BASI</name>
<dbReference type="InterPro" id="IPR046450">
    <property type="entry name" value="PA_dom_sf"/>
</dbReference>
<feature type="active site" description="Charge relay system" evidence="6 7">
    <location>
        <position position="212"/>
    </location>
</feature>
<dbReference type="OrthoDB" id="206201at2759"/>
<dbReference type="Gene3D" id="3.50.30.30">
    <property type="match status" value="1"/>
</dbReference>
<evidence type="ECO:0000259" key="9">
    <source>
        <dbReference type="Pfam" id="PF00082"/>
    </source>
</evidence>
<dbReference type="PROSITE" id="PS51892">
    <property type="entry name" value="SUBTILASE"/>
    <property type="match status" value="1"/>
</dbReference>
<dbReference type="GO" id="GO:0005615">
    <property type="term" value="C:extracellular space"/>
    <property type="evidence" value="ECO:0007669"/>
    <property type="project" value="TreeGrafter"/>
</dbReference>
<dbReference type="InterPro" id="IPR036852">
    <property type="entry name" value="Peptidase_S8/S53_dom_sf"/>
</dbReference>
<proteinExistence type="inferred from homology"/>
<dbReference type="InterPro" id="IPR010435">
    <property type="entry name" value="C5a/SBT2-like_Fn3"/>
</dbReference>
<evidence type="ECO:0000256" key="2">
    <source>
        <dbReference type="ARBA" id="ARBA00022670"/>
    </source>
</evidence>
<dbReference type="Pfam" id="PF06280">
    <property type="entry name" value="fn3_5"/>
    <property type="match status" value="1"/>
</dbReference>
<dbReference type="InterPro" id="IPR000209">
    <property type="entry name" value="Peptidase_S8/S53_dom"/>
</dbReference>
<dbReference type="InterPro" id="IPR015500">
    <property type="entry name" value="Peptidase_S8_subtilisin-rel"/>
</dbReference>
<evidence type="ECO:0000256" key="6">
    <source>
        <dbReference type="PIRSR" id="PIRSR615500-1"/>
    </source>
</evidence>
<keyword evidence="12" id="KW-1185">Reference proteome</keyword>
<evidence type="ECO:0000256" key="3">
    <source>
        <dbReference type="ARBA" id="ARBA00022729"/>
    </source>
</evidence>
<dbReference type="InterPro" id="IPR023827">
    <property type="entry name" value="Peptidase_S8_Asp-AS"/>
</dbReference>
<dbReference type="PRINTS" id="PR00723">
    <property type="entry name" value="SUBTILISIN"/>
</dbReference>
<dbReference type="GO" id="GO:0006508">
    <property type="term" value="P:proteolysis"/>
    <property type="evidence" value="ECO:0007669"/>
    <property type="project" value="UniProtKB-KW"/>
</dbReference>
<dbReference type="SUPFAM" id="SSF52743">
    <property type="entry name" value="Subtilisin-like"/>
    <property type="match status" value="1"/>
</dbReference>
<evidence type="ECO:0000256" key="4">
    <source>
        <dbReference type="ARBA" id="ARBA00022801"/>
    </source>
</evidence>
<keyword evidence="2 7" id="KW-0645">Protease</keyword>
<feature type="active site" description="Charge relay system" evidence="6 7">
    <location>
        <position position="162"/>
    </location>
</feature>
<keyword evidence="4 7" id="KW-0378">Hydrolase</keyword>
<evidence type="ECO:0000256" key="7">
    <source>
        <dbReference type="PROSITE-ProRule" id="PRU01240"/>
    </source>
</evidence>
<dbReference type="InterPro" id="IPR034187">
    <property type="entry name" value="Peptidases_S8_5"/>
</dbReference>
<dbReference type="PANTHER" id="PTHR43806:SF66">
    <property type="entry name" value="SERIN ENDOPEPTIDASE"/>
    <property type="match status" value="1"/>
</dbReference>
<organism evidence="11 12">
    <name type="scientific">Cronartium quercuum f. sp. fusiforme G11</name>
    <dbReference type="NCBI Taxonomy" id="708437"/>
    <lineage>
        <taxon>Eukaryota</taxon>
        <taxon>Fungi</taxon>
        <taxon>Dikarya</taxon>
        <taxon>Basidiomycota</taxon>
        <taxon>Pucciniomycotina</taxon>
        <taxon>Pucciniomycetes</taxon>
        <taxon>Pucciniales</taxon>
        <taxon>Coleosporiaceae</taxon>
        <taxon>Cronartium</taxon>
    </lineage>
</organism>
<gene>
    <name evidence="11" type="ORF">CROQUDRAFT_54319</name>
</gene>
<evidence type="ECO:0000313" key="12">
    <source>
        <dbReference type="Proteomes" id="UP000886653"/>
    </source>
</evidence>
<feature type="signal peptide" evidence="8">
    <location>
        <begin position="1"/>
        <end position="26"/>
    </location>
</feature>
<comment type="caution">
    <text evidence="11">The sequence shown here is derived from an EMBL/GenBank/DDBJ whole genome shotgun (WGS) entry which is preliminary data.</text>
</comment>
<dbReference type="Proteomes" id="UP000886653">
    <property type="component" value="Unassembled WGS sequence"/>
</dbReference>
<reference evidence="11" key="1">
    <citation type="submission" date="2013-11" db="EMBL/GenBank/DDBJ databases">
        <title>Genome sequence of the fusiform rust pathogen reveals effectors for host alternation and coevolution with pine.</title>
        <authorList>
            <consortium name="DOE Joint Genome Institute"/>
            <person name="Smith K."/>
            <person name="Pendleton A."/>
            <person name="Kubisiak T."/>
            <person name="Anderson C."/>
            <person name="Salamov A."/>
            <person name="Aerts A."/>
            <person name="Riley R."/>
            <person name="Clum A."/>
            <person name="Lindquist E."/>
            <person name="Ence D."/>
            <person name="Campbell M."/>
            <person name="Kronenberg Z."/>
            <person name="Feau N."/>
            <person name="Dhillon B."/>
            <person name="Hamelin R."/>
            <person name="Burleigh J."/>
            <person name="Smith J."/>
            <person name="Yandell M."/>
            <person name="Nelson C."/>
            <person name="Grigoriev I."/>
            <person name="Davis J."/>
        </authorList>
    </citation>
    <scope>NUCLEOTIDE SEQUENCE</scope>
    <source>
        <strain evidence="11">G11</strain>
    </source>
</reference>
<protein>
    <submittedName>
        <fullName evidence="11">Uncharacterized protein</fullName>
    </submittedName>
</protein>
<dbReference type="PANTHER" id="PTHR43806">
    <property type="entry name" value="PEPTIDASE S8"/>
    <property type="match status" value="1"/>
</dbReference>
<dbReference type="GO" id="GO:0016020">
    <property type="term" value="C:membrane"/>
    <property type="evidence" value="ECO:0007669"/>
    <property type="project" value="InterPro"/>
</dbReference>
<dbReference type="EMBL" id="MU167531">
    <property type="protein sequence ID" value="KAG0139730.1"/>
    <property type="molecule type" value="Genomic_DNA"/>
</dbReference>
<evidence type="ECO:0000259" key="10">
    <source>
        <dbReference type="Pfam" id="PF06280"/>
    </source>
</evidence>
<feature type="active site" description="Charge relay system" evidence="6 7">
    <location>
        <position position="523"/>
    </location>
</feature>
<dbReference type="PROSITE" id="PS00136">
    <property type="entry name" value="SUBTILASE_ASP"/>
    <property type="match status" value="1"/>
</dbReference>
<accession>A0A9P6N9D3</accession>
<dbReference type="InterPro" id="IPR050131">
    <property type="entry name" value="Peptidase_S8_subtilisin-like"/>
</dbReference>
<feature type="chain" id="PRO_5040428919" evidence="8">
    <location>
        <begin position="27"/>
        <end position="898"/>
    </location>
</feature>
<evidence type="ECO:0000313" key="11">
    <source>
        <dbReference type="EMBL" id="KAG0139730.1"/>
    </source>
</evidence>
<dbReference type="AlphaFoldDB" id="A0A9P6N9D3"/>
<keyword evidence="3 8" id="KW-0732">Signal</keyword>
<evidence type="ECO:0000256" key="5">
    <source>
        <dbReference type="ARBA" id="ARBA00022825"/>
    </source>
</evidence>
<feature type="domain" description="Peptidase S8/S53" evidence="9">
    <location>
        <begin position="153"/>
        <end position="557"/>
    </location>
</feature>
<dbReference type="Gene3D" id="3.40.50.200">
    <property type="entry name" value="Peptidase S8/S53 domain"/>
    <property type="match status" value="1"/>
</dbReference>
<evidence type="ECO:0000256" key="1">
    <source>
        <dbReference type="ARBA" id="ARBA00011073"/>
    </source>
</evidence>
<dbReference type="CDD" id="cd07489">
    <property type="entry name" value="Peptidases_S8_5"/>
    <property type="match status" value="1"/>
</dbReference>
<dbReference type="Pfam" id="PF00082">
    <property type="entry name" value="Peptidase_S8"/>
    <property type="match status" value="1"/>
</dbReference>
<dbReference type="GO" id="GO:0004252">
    <property type="term" value="F:serine-type endopeptidase activity"/>
    <property type="evidence" value="ECO:0007669"/>
    <property type="project" value="UniProtKB-UniRule"/>
</dbReference>
<dbReference type="SUPFAM" id="SSF52025">
    <property type="entry name" value="PA domain"/>
    <property type="match status" value="1"/>
</dbReference>
<sequence length="898" mass="98285">MTTPRGHLRLVYAVALFLHQFLQIFASQEYGEVYSDGFIVEIYDDEALTFSIVSEQLQSEGIDHEVINDMSNLVPEVFKGATIKLQHSQQLEQLKRSRHIKRVTPVQRIHNLKPVTSQILDHPPAREAHSHIDSFGPHIQTRVADLHLRGWYGQGIQIALLDSGVDCYHPALGGGFGKGFTIARGMDFVGDNVDWKSSPSASNNPCTQCAIHGTHTTGIIAASSNAYGGGVSPNSSIGMYRVFGCRDEGGTRSDILVTALLRAFKDGANVISASIGGPGGWSMGDVLSDCVNRLTERGVIIVLAGGNEGSEGLFFAERPASATGSISVGSVQASTSIVTTLLTSTGKKLRYHTAGRLEGEAIPVYVTATNATESDVCQPLGDETPDLSKYVVLVERGTCTFQLKITHLVAKGVRRVLFYMRQSDMITLATYMQGVEVGTISNEDASYLIAQTRKTPRSFTLTFPKAPHTYVPASDAGKISVFSQYGPSYDFKNLQPNILAVGGNIVSTVPRASGNYASFSGTSMATPQLAGIAALVLSIRGKHVNPQFMKNILTTTSQLVMTGSQGDEISSVIHQGAGLVNAYCAALAHTFLSAATFVLNDLHHFQENHSVRITNGGSETYTFRITHRPAQTLPTFSPGSHRVNTVVEPITGQSPAEVLFDTLSFQLAPWESKMVTFTFKPPKGLDQALLPVYSGYISFISEAECESHNVPYYGIYGVMKQQAVIDRGPDTGKYADYSLPRITDRNFEALGYSTMSFRRGNFMMLRYRLAFGSPHIRTELVYGHATLDGSTWDLDNDFRQDPKLYKNLTDTHFSTFRGMMIIGKLVASNASYNSRTPRSETEVYLWDGSINPIENTTKIIEVPGGIYKILFRALRINGDPNHDKDWDAWLSQSFHVTQ</sequence>
<comment type="similarity">
    <text evidence="1 7">Belongs to the peptidase S8 family.</text>
</comment>
<keyword evidence="5 7" id="KW-0720">Serine protease</keyword>
<feature type="domain" description="C5a peptidase/Subtilisin-like protease SBT2-like Fn3-like" evidence="10">
    <location>
        <begin position="599"/>
        <end position="712"/>
    </location>
</feature>